<evidence type="ECO:0000256" key="1">
    <source>
        <dbReference type="ARBA" id="ARBA00003973"/>
    </source>
</evidence>
<feature type="transmembrane region" description="Helical" evidence="18">
    <location>
        <begin position="163"/>
        <end position="190"/>
    </location>
</feature>
<evidence type="ECO:0000256" key="5">
    <source>
        <dbReference type="ARBA" id="ARBA00013170"/>
    </source>
</evidence>
<dbReference type="RefSeq" id="WP_066650169.1">
    <property type="nucleotide sequence ID" value="NZ_CP060286.1"/>
</dbReference>
<evidence type="ECO:0000313" key="19">
    <source>
        <dbReference type="EMBL" id="MVB12667.1"/>
    </source>
</evidence>
<dbReference type="PANTHER" id="PTHR14269:SF62">
    <property type="entry name" value="CDP-DIACYLGLYCEROL--GLYCEROL-3-PHOSPHATE 3-PHOSPHATIDYLTRANSFERASE 1, CHLOROPLASTIC"/>
    <property type="match status" value="1"/>
</dbReference>
<comment type="pathway">
    <text evidence="3">Phospholipid metabolism; phosphatidylglycerol biosynthesis; phosphatidylglycerol from CDP-diacylglycerol: step 1/2.</text>
</comment>
<proteinExistence type="inferred from homology"/>
<dbReference type="UniPathway" id="UPA00084">
    <property type="reaction ID" value="UER00503"/>
</dbReference>
<evidence type="ECO:0000256" key="9">
    <source>
        <dbReference type="ARBA" id="ARBA00022692"/>
    </source>
</evidence>
<dbReference type="GO" id="GO:0016020">
    <property type="term" value="C:membrane"/>
    <property type="evidence" value="ECO:0007669"/>
    <property type="project" value="UniProtKB-SubCell"/>
</dbReference>
<dbReference type="Proteomes" id="UP000515909">
    <property type="component" value="Chromosome"/>
</dbReference>
<comment type="subcellular location">
    <subcellularLocation>
        <location evidence="2">Membrane</location>
        <topology evidence="2">Multi-pass membrane protein</topology>
    </subcellularLocation>
</comment>
<evidence type="ECO:0000256" key="7">
    <source>
        <dbReference type="ARBA" id="ARBA00022516"/>
    </source>
</evidence>
<dbReference type="InterPro" id="IPR050324">
    <property type="entry name" value="CDP-alcohol_PTase-I"/>
</dbReference>
<evidence type="ECO:0000256" key="17">
    <source>
        <dbReference type="RuleBase" id="RU003750"/>
    </source>
</evidence>
<name>A0A6N8I4H9_9FIRM</name>
<evidence type="ECO:0000256" key="8">
    <source>
        <dbReference type="ARBA" id="ARBA00022679"/>
    </source>
</evidence>
<evidence type="ECO:0000256" key="2">
    <source>
        <dbReference type="ARBA" id="ARBA00004141"/>
    </source>
</evidence>
<keyword evidence="11" id="KW-0443">Lipid metabolism</keyword>
<dbReference type="Proteomes" id="UP000469440">
    <property type="component" value="Unassembled WGS sequence"/>
</dbReference>
<keyword evidence="8 17" id="KW-0808">Transferase</keyword>
<gene>
    <name evidence="19" type="primary">pgsA_2</name>
    <name evidence="20" type="synonym">pgsA</name>
    <name evidence="19" type="ORF">CAFE_34090</name>
    <name evidence="20" type="ORF">HCR03_10600</name>
</gene>
<keyword evidence="7" id="KW-0444">Lipid biosynthesis</keyword>
<keyword evidence="13" id="KW-0594">Phospholipid biosynthesis</keyword>
<dbReference type="GO" id="GO:0006655">
    <property type="term" value="P:phosphatidylglycerol biosynthetic process"/>
    <property type="evidence" value="ECO:0007669"/>
    <property type="project" value="UniProtKB-UniPathway"/>
</dbReference>
<evidence type="ECO:0000313" key="20">
    <source>
        <dbReference type="EMBL" id="QNK39225.1"/>
    </source>
</evidence>
<keyword evidence="9 18" id="KW-0812">Transmembrane</keyword>
<dbReference type="Gene3D" id="1.20.120.1760">
    <property type="match status" value="1"/>
</dbReference>
<evidence type="ECO:0000256" key="18">
    <source>
        <dbReference type="SAM" id="Phobius"/>
    </source>
</evidence>
<keyword evidence="10 18" id="KW-1133">Transmembrane helix</keyword>
<dbReference type="KEGG" id="cfem:HCR03_10600"/>
<comment type="function">
    <text evidence="1">This protein catalyzes the committed step to the synthesis of the acidic phospholipids.</text>
</comment>
<organism evidence="19 21">
    <name type="scientific">Caproicibacter fermentans</name>
    <dbReference type="NCBI Taxonomy" id="2576756"/>
    <lineage>
        <taxon>Bacteria</taxon>
        <taxon>Bacillati</taxon>
        <taxon>Bacillota</taxon>
        <taxon>Clostridia</taxon>
        <taxon>Eubacteriales</taxon>
        <taxon>Acutalibacteraceae</taxon>
        <taxon>Caproicibacter</taxon>
    </lineage>
</organism>
<comment type="catalytic activity">
    <reaction evidence="15">
        <text>a CDP-1,2-diacyl-sn-glycerol + sn-glycerol 3-phosphate = a 1,2-diacyl-sn-glycero-3-phospho-(1'-sn-glycero-3'-phosphate) + CMP + H(+)</text>
        <dbReference type="Rhea" id="RHEA:12593"/>
        <dbReference type="ChEBI" id="CHEBI:15378"/>
        <dbReference type="ChEBI" id="CHEBI:57597"/>
        <dbReference type="ChEBI" id="CHEBI:58332"/>
        <dbReference type="ChEBI" id="CHEBI:60110"/>
        <dbReference type="ChEBI" id="CHEBI:60377"/>
        <dbReference type="EC" id="2.7.8.5"/>
    </reaction>
</comment>
<reference evidence="20 22" key="2">
    <citation type="submission" date="2020-08" db="EMBL/GenBank/DDBJ databases">
        <title>The isolate Caproiciproducens sp. 7D4C2 produces n-caproate at mildly acidic conditions from hexoses: genome and rBOX comparison with related strains and chain-elongating bacteria.</title>
        <authorList>
            <person name="Esquivel-Elizondo S."/>
            <person name="Bagci C."/>
            <person name="Temovska M."/>
            <person name="Jeon B.S."/>
            <person name="Bessarab I."/>
            <person name="Williams R.B.H."/>
            <person name="Huson D.H."/>
            <person name="Angenent L.T."/>
        </authorList>
    </citation>
    <scope>NUCLEOTIDE SEQUENCE [LARGE SCALE GENOMIC DNA]</scope>
    <source>
        <strain evidence="20 22">7D4C2</strain>
    </source>
</reference>
<evidence type="ECO:0000313" key="22">
    <source>
        <dbReference type="Proteomes" id="UP000515909"/>
    </source>
</evidence>
<dbReference type="InterPro" id="IPR048254">
    <property type="entry name" value="CDP_ALCOHOL_P_TRANSF_CS"/>
</dbReference>
<evidence type="ECO:0000256" key="6">
    <source>
        <dbReference type="ARBA" id="ARBA00014944"/>
    </source>
</evidence>
<protein>
    <recommendedName>
        <fullName evidence="6 16">CDP-diacylglycerol--glycerol-3-phosphate 3-phosphatidyltransferase</fullName>
        <ecNumber evidence="5 16">2.7.8.5</ecNumber>
    </recommendedName>
</protein>
<keyword evidence="21" id="KW-1185">Reference proteome</keyword>
<dbReference type="AlphaFoldDB" id="A0A6N8I4H9"/>
<dbReference type="OrthoDB" id="9796672at2"/>
<evidence type="ECO:0000256" key="15">
    <source>
        <dbReference type="ARBA" id="ARBA00048586"/>
    </source>
</evidence>
<evidence type="ECO:0000256" key="16">
    <source>
        <dbReference type="NCBIfam" id="TIGR00560"/>
    </source>
</evidence>
<reference evidence="19 21" key="1">
    <citation type="submission" date="2019-09" db="EMBL/GenBank/DDBJ databases">
        <title>Genome sequence of Clostridium sp. EA1.</title>
        <authorList>
            <person name="Poehlein A."/>
            <person name="Bengelsdorf F.R."/>
            <person name="Daniel R."/>
        </authorList>
    </citation>
    <scope>NUCLEOTIDE SEQUENCE [LARGE SCALE GENOMIC DNA]</scope>
    <source>
        <strain evidence="19 21">EA1</strain>
    </source>
</reference>
<evidence type="ECO:0000313" key="21">
    <source>
        <dbReference type="Proteomes" id="UP000469440"/>
    </source>
</evidence>
<dbReference type="InterPro" id="IPR043130">
    <property type="entry name" value="CDP-OH_PTrfase_TM_dom"/>
</dbReference>
<evidence type="ECO:0000256" key="13">
    <source>
        <dbReference type="ARBA" id="ARBA00023209"/>
    </source>
</evidence>
<evidence type="ECO:0000256" key="14">
    <source>
        <dbReference type="ARBA" id="ARBA00023264"/>
    </source>
</evidence>
<dbReference type="InterPro" id="IPR000462">
    <property type="entry name" value="CDP-OH_P_trans"/>
</dbReference>
<evidence type="ECO:0000256" key="11">
    <source>
        <dbReference type="ARBA" id="ARBA00023098"/>
    </source>
</evidence>
<feature type="transmembrane region" description="Helical" evidence="18">
    <location>
        <begin position="69"/>
        <end position="85"/>
    </location>
</feature>
<evidence type="ECO:0000256" key="4">
    <source>
        <dbReference type="ARBA" id="ARBA00010441"/>
    </source>
</evidence>
<dbReference type="EC" id="2.7.8.5" evidence="5 16"/>
<accession>A0A7G8T6I4</accession>
<dbReference type="GO" id="GO:0008444">
    <property type="term" value="F:CDP-diacylglycerol-glycerol-3-phosphate 3-phosphatidyltransferase activity"/>
    <property type="evidence" value="ECO:0007669"/>
    <property type="project" value="UniProtKB-UniRule"/>
</dbReference>
<dbReference type="PANTHER" id="PTHR14269">
    <property type="entry name" value="CDP-DIACYLGLYCEROL--GLYCEROL-3-PHOSPHATE 3-PHOSPHATIDYLTRANSFERASE-RELATED"/>
    <property type="match status" value="1"/>
</dbReference>
<dbReference type="PIRSF" id="PIRSF000847">
    <property type="entry name" value="Phos_ph_gly_syn"/>
    <property type="match status" value="1"/>
</dbReference>
<keyword evidence="14" id="KW-1208">Phospholipid metabolism</keyword>
<evidence type="ECO:0000256" key="12">
    <source>
        <dbReference type="ARBA" id="ARBA00023136"/>
    </source>
</evidence>
<evidence type="ECO:0000256" key="10">
    <source>
        <dbReference type="ARBA" id="ARBA00022989"/>
    </source>
</evidence>
<dbReference type="NCBIfam" id="TIGR00560">
    <property type="entry name" value="pgsA"/>
    <property type="match status" value="1"/>
</dbReference>
<dbReference type="Pfam" id="PF01066">
    <property type="entry name" value="CDP-OH_P_transf"/>
    <property type="match status" value="1"/>
</dbReference>
<dbReference type="EMBL" id="VWXL01000100">
    <property type="protein sequence ID" value="MVB12667.1"/>
    <property type="molecule type" value="Genomic_DNA"/>
</dbReference>
<evidence type="ECO:0000256" key="3">
    <source>
        <dbReference type="ARBA" id="ARBA00005042"/>
    </source>
</evidence>
<feature type="transmembrane region" description="Helical" evidence="18">
    <location>
        <begin position="131"/>
        <end position="151"/>
    </location>
</feature>
<dbReference type="EMBL" id="CP060286">
    <property type="protein sequence ID" value="QNK39225.1"/>
    <property type="molecule type" value="Genomic_DNA"/>
</dbReference>
<dbReference type="InterPro" id="IPR004570">
    <property type="entry name" value="Phosphatidylglycerol_P_synth"/>
</dbReference>
<accession>A0A6N8I4H9</accession>
<feature type="transmembrane region" description="Helical" evidence="18">
    <location>
        <begin position="7"/>
        <end position="24"/>
    </location>
</feature>
<sequence length="200" mass="22125">MNLPNKLTIARICIVPFFLVALLAQDYIGLHYFWALILFAAASYTDRLDGKIARKTNQITDFGKFMDPLADKILVLSALVCFVQFGLADSWVVVIILAREFMVTGIRLIAAENGRVLAANKWGKAKTVSQVVAITAVLLFQFLLELVRDGILPEFTVFGSDGAFILTWLGSFLVLISAVFAVVSGMIYLMQNIQLIDTTK</sequence>
<dbReference type="PROSITE" id="PS00379">
    <property type="entry name" value="CDP_ALCOHOL_P_TRANSF"/>
    <property type="match status" value="1"/>
</dbReference>
<keyword evidence="12 18" id="KW-0472">Membrane</keyword>
<comment type="similarity">
    <text evidence="4 17">Belongs to the CDP-alcohol phosphatidyltransferase class-I family.</text>
</comment>